<dbReference type="KEGG" id="acht:bsdcttw_46840"/>
<accession>A0A7M3SAM6</accession>
<dbReference type="EMBL" id="AP023368">
    <property type="protein sequence ID" value="BCK01644.1"/>
    <property type="molecule type" value="Genomic_DNA"/>
</dbReference>
<proteinExistence type="predicted"/>
<dbReference type="Proteomes" id="UP000515703">
    <property type="component" value="Chromosome"/>
</dbReference>
<name>A0A7M3SAM6_9FIRM</name>
<evidence type="ECO:0000313" key="2">
    <source>
        <dbReference type="Proteomes" id="UP000515703"/>
    </source>
</evidence>
<keyword evidence="2" id="KW-1185">Reference proteome</keyword>
<dbReference type="RefSeq" id="WP_185257186.1">
    <property type="nucleotide sequence ID" value="NZ_AP023368.1"/>
</dbReference>
<sequence>MFISKKRWQALVFRVNELEKKSTATTFSNGEVDLQGLAKMVERNGIRKPTGM</sequence>
<reference evidence="1 2" key="2">
    <citation type="submission" date="2020-08" db="EMBL/GenBank/DDBJ databases">
        <authorList>
            <person name="Ueki A."/>
            <person name="Tonouchi A."/>
        </authorList>
    </citation>
    <scope>NUCLEOTIDE SEQUENCE [LARGE SCALE GENOMIC DNA]</scope>
    <source>
        <strain evidence="1 2">CTTW</strain>
    </source>
</reference>
<organism evidence="1 2">
    <name type="scientific">Anaerocolumna chitinilytica</name>
    <dbReference type="NCBI Taxonomy" id="1727145"/>
    <lineage>
        <taxon>Bacteria</taxon>
        <taxon>Bacillati</taxon>
        <taxon>Bacillota</taxon>
        <taxon>Clostridia</taxon>
        <taxon>Lachnospirales</taxon>
        <taxon>Lachnospiraceae</taxon>
        <taxon>Anaerocolumna</taxon>
    </lineage>
</organism>
<gene>
    <name evidence="1" type="ORF">bsdcttw_46840</name>
</gene>
<protein>
    <submittedName>
        <fullName evidence="1">Uncharacterized protein</fullName>
    </submittedName>
</protein>
<dbReference type="AlphaFoldDB" id="A0A7M3SAM6"/>
<evidence type="ECO:0000313" key="1">
    <source>
        <dbReference type="EMBL" id="BCK01644.1"/>
    </source>
</evidence>
<reference evidence="1 2" key="1">
    <citation type="submission" date="2020-08" db="EMBL/GenBank/DDBJ databases">
        <title>Draft genome sequencing of an Anaerocolumna strain isolated from anoxic soil subjected to BSD treatment.</title>
        <authorList>
            <person name="Uek A."/>
            <person name="Tonouchi A."/>
        </authorList>
    </citation>
    <scope>NUCLEOTIDE SEQUENCE [LARGE SCALE GENOMIC DNA]</scope>
    <source>
        <strain evidence="1 2">CTTW</strain>
    </source>
</reference>